<protein>
    <submittedName>
        <fullName evidence="2">Uncharacterized protein</fullName>
    </submittedName>
</protein>
<gene>
    <name evidence="2" type="ORF">Pmani_012233</name>
</gene>
<keyword evidence="3" id="KW-1185">Reference proteome</keyword>
<dbReference type="AlphaFoldDB" id="A0AAE1PYB8"/>
<evidence type="ECO:0000313" key="2">
    <source>
        <dbReference type="EMBL" id="KAK4316633.1"/>
    </source>
</evidence>
<comment type="caution">
    <text evidence="2">The sequence shown here is derived from an EMBL/GenBank/DDBJ whole genome shotgun (WGS) entry which is preliminary data.</text>
</comment>
<reference evidence="2" key="1">
    <citation type="submission" date="2023-11" db="EMBL/GenBank/DDBJ databases">
        <title>Genome assemblies of two species of porcelain crab, Petrolisthes cinctipes and Petrolisthes manimaculis (Anomura: Porcellanidae).</title>
        <authorList>
            <person name="Angst P."/>
        </authorList>
    </citation>
    <scope>NUCLEOTIDE SEQUENCE</scope>
    <source>
        <strain evidence="2">PB745_02</strain>
        <tissue evidence="2">Gill</tissue>
    </source>
</reference>
<organism evidence="2 3">
    <name type="scientific">Petrolisthes manimaculis</name>
    <dbReference type="NCBI Taxonomy" id="1843537"/>
    <lineage>
        <taxon>Eukaryota</taxon>
        <taxon>Metazoa</taxon>
        <taxon>Ecdysozoa</taxon>
        <taxon>Arthropoda</taxon>
        <taxon>Crustacea</taxon>
        <taxon>Multicrustacea</taxon>
        <taxon>Malacostraca</taxon>
        <taxon>Eumalacostraca</taxon>
        <taxon>Eucarida</taxon>
        <taxon>Decapoda</taxon>
        <taxon>Pleocyemata</taxon>
        <taxon>Anomura</taxon>
        <taxon>Galatheoidea</taxon>
        <taxon>Porcellanidae</taxon>
        <taxon>Petrolisthes</taxon>
    </lineage>
</organism>
<dbReference type="EMBL" id="JAWZYT010001004">
    <property type="protein sequence ID" value="KAK4316633.1"/>
    <property type="molecule type" value="Genomic_DNA"/>
</dbReference>
<evidence type="ECO:0000256" key="1">
    <source>
        <dbReference type="SAM" id="MobiDB-lite"/>
    </source>
</evidence>
<dbReference type="Proteomes" id="UP001292094">
    <property type="component" value="Unassembled WGS sequence"/>
</dbReference>
<feature type="compositionally biased region" description="Polar residues" evidence="1">
    <location>
        <begin position="1"/>
        <end position="11"/>
    </location>
</feature>
<sequence>MSTIPRTTPPRQQQQQQQQQDIRGRAEESTRSFSGKKCLVGPMETRRNTTTPPTETERNTEVYWTC</sequence>
<accession>A0AAE1PYB8</accession>
<proteinExistence type="predicted"/>
<evidence type="ECO:0000313" key="3">
    <source>
        <dbReference type="Proteomes" id="UP001292094"/>
    </source>
</evidence>
<feature type="region of interest" description="Disordered" evidence="1">
    <location>
        <begin position="1"/>
        <end position="66"/>
    </location>
</feature>
<name>A0AAE1PYB8_9EUCA</name>